<sequence length="207" mass="24230">MDPDYRKYDITRFFDFTEEDEKLITSVYDRLSESYSVSVVDSKDSPYETFSSHDMYPLFIPQICYLVQGQDQNSSFYLFIVSKVGINSKGGHLARKYDTLQLWGLKNLEDDFGYISINKKKLMDKVAGIFSSFTINFTDREFNDFYVVGNDKFKIMNFLTPKRKETIKIFPNEDFKLEVRNAILSFGIPESLTVENTEMISKFLEKI</sequence>
<gene>
    <name evidence="1" type="ORF">CQ022_04685</name>
    <name evidence="2" type="ORF">CQ033_08305</name>
</gene>
<evidence type="ECO:0000313" key="4">
    <source>
        <dbReference type="Proteomes" id="UP000238534"/>
    </source>
</evidence>
<dbReference type="Proteomes" id="UP000238534">
    <property type="component" value="Unassembled WGS sequence"/>
</dbReference>
<dbReference type="RefSeq" id="WP_105682127.1">
    <property type="nucleotide sequence ID" value="NZ_JBBGZD010000001.1"/>
</dbReference>
<dbReference type="OrthoDB" id="1241894at2"/>
<evidence type="ECO:0000313" key="1">
    <source>
        <dbReference type="EMBL" id="PRB85559.1"/>
    </source>
</evidence>
<protein>
    <submittedName>
        <fullName evidence="1">Uncharacterized protein</fullName>
    </submittedName>
</protein>
<name>A0A2S9CYH1_CHRCI</name>
<dbReference type="EMBL" id="PCPH01000002">
    <property type="protein sequence ID" value="PRB90720.1"/>
    <property type="molecule type" value="Genomic_DNA"/>
</dbReference>
<dbReference type="AlphaFoldDB" id="A0A2S9CYH1"/>
<evidence type="ECO:0000313" key="3">
    <source>
        <dbReference type="Proteomes" id="UP000238325"/>
    </source>
</evidence>
<evidence type="ECO:0000313" key="2">
    <source>
        <dbReference type="EMBL" id="PRB90720.1"/>
    </source>
</evidence>
<dbReference type="EMBL" id="PCPP01000001">
    <property type="protein sequence ID" value="PRB85559.1"/>
    <property type="molecule type" value="Genomic_DNA"/>
</dbReference>
<keyword evidence="3" id="KW-1185">Reference proteome</keyword>
<organism evidence="1 4">
    <name type="scientific">Chryseobacterium culicis</name>
    <dbReference type="NCBI Taxonomy" id="680127"/>
    <lineage>
        <taxon>Bacteria</taxon>
        <taxon>Pseudomonadati</taxon>
        <taxon>Bacteroidota</taxon>
        <taxon>Flavobacteriia</taxon>
        <taxon>Flavobacteriales</taxon>
        <taxon>Weeksellaceae</taxon>
        <taxon>Chryseobacterium group</taxon>
        <taxon>Chryseobacterium</taxon>
    </lineage>
</organism>
<accession>A0A2S9CYH1</accession>
<dbReference type="Proteomes" id="UP000238325">
    <property type="component" value="Unassembled WGS sequence"/>
</dbReference>
<reference evidence="3 4" key="1">
    <citation type="submission" date="2017-09" db="EMBL/GenBank/DDBJ databases">
        <title>Genomic, metabolic, and phenotypic characteristics of bacterial isolates from the natural microbiome of the model nematode Caenorhabditis elegans.</title>
        <authorList>
            <person name="Zimmermann J."/>
            <person name="Obeng N."/>
            <person name="Yang W."/>
            <person name="Obeng O."/>
            <person name="Kissoyan K."/>
            <person name="Pees B."/>
            <person name="Dirksen P."/>
            <person name="Hoppner M."/>
            <person name="Franke A."/>
            <person name="Rosenstiel P."/>
            <person name="Leippe M."/>
            <person name="Dierking K."/>
            <person name="Kaleta C."/>
            <person name="Schulenburg H."/>
        </authorList>
    </citation>
    <scope>NUCLEOTIDE SEQUENCE [LARGE SCALE GENOMIC DNA]</scope>
    <source>
        <strain evidence="1 4">MYb25</strain>
        <strain evidence="2 3">MYb44</strain>
    </source>
</reference>
<comment type="caution">
    <text evidence="1">The sequence shown here is derived from an EMBL/GenBank/DDBJ whole genome shotgun (WGS) entry which is preliminary data.</text>
</comment>
<proteinExistence type="predicted"/>